<dbReference type="CDD" id="cd02440">
    <property type="entry name" value="AdoMet_MTases"/>
    <property type="match status" value="1"/>
</dbReference>
<comment type="similarity">
    <text evidence="1 6">Belongs to the methyltransferase superfamily.</text>
</comment>
<dbReference type="RefSeq" id="XP_017343556.1">
    <property type="nucleotide sequence ID" value="XM_017488067.3"/>
</dbReference>
<keyword evidence="3 6" id="KW-0808">Transferase</keyword>
<dbReference type="Gene3D" id="3.40.50.150">
    <property type="entry name" value="Vaccinia Virus protein VP39"/>
    <property type="match status" value="1"/>
</dbReference>
<evidence type="ECO:0000313" key="10">
    <source>
        <dbReference type="RefSeq" id="XP_017343555.1"/>
    </source>
</evidence>
<dbReference type="CTD" id="100151157"/>
<dbReference type="InterPro" id="IPR010675">
    <property type="entry name" value="Bin3_C"/>
</dbReference>
<dbReference type="RefSeq" id="XP_017343557.1">
    <property type="nucleotide sequence ID" value="XM_017488068.3"/>
</dbReference>
<evidence type="ECO:0000256" key="6">
    <source>
        <dbReference type="RuleBase" id="RU367087"/>
    </source>
</evidence>
<gene>
    <name evidence="10 11 12" type="primary">mepceb</name>
</gene>
<accession>A0A2D0SLH8</accession>
<dbReference type="GeneID" id="108276418"/>
<dbReference type="RefSeq" id="XP_017343555.1">
    <property type="nucleotide sequence ID" value="XM_017488066.3"/>
</dbReference>
<proteinExistence type="inferred from homology"/>
<dbReference type="AlphaFoldDB" id="A0A2D0SLH8"/>
<dbReference type="GO" id="GO:0040031">
    <property type="term" value="P:snRNA modification"/>
    <property type="evidence" value="ECO:0007669"/>
    <property type="project" value="TreeGrafter"/>
</dbReference>
<name>A0A2D0SLH8_ICTPU</name>
<dbReference type="GO" id="GO:0032259">
    <property type="term" value="P:methylation"/>
    <property type="evidence" value="ECO:0007669"/>
    <property type="project" value="UniProtKB-KW"/>
</dbReference>
<evidence type="ECO:0000256" key="2">
    <source>
        <dbReference type="ARBA" id="ARBA00022603"/>
    </source>
</evidence>
<evidence type="ECO:0000256" key="4">
    <source>
        <dbReference type="ARBA" id="ARBA00022691"/>
    </source>
</evidence>
<evidence type="ECO:0000256" key="5">
    <source>
        <dbReference type="PROSITE-ProRule" id="PRU00848"/>
    </source>
</evidence>
<dbReference type="Pfam" id="PF06859">
    <property type="entry name" value="Bin3"/>
    <property type="match status" value="1"/>
</dbReference>
<dbReference type="GO" id="GO:0017069">
    <property type="term" value="F:snRNA binding"/>
    <property type="evidence" value="ECO:0007669"/>
    <property type="project" value="TreeGrafter"/>
</dbReference>
<reference evidence="10 11" key="2">
    <citation type="submission" date="2025-04" db="UniProtKB">
        <authorList>
            <consortium name="RefSeq"/>
        </authorList>
    </citation>
    <scope>IDENTIFICATION</scope>
    <source>
        <tissue evidence="10 11">Blood</tissue>
    </source>
</reference>
<evidence type="ECO:0000256" key="1">
    <source>
        <dbReference type="ARBA" id="ARBA00008361"/>
    </source>
</evidence>
<evidence type="ECO:0000256" key="3">
    <source>
        <dbReference type="ARBA" id="ARBA00022679"/>
    </source>
</evidence>
<feature type="domain" description="Bin3-type SAM" evidence="8">
    <location>
        <begin position="387"/>
        <end position="636"/>
    </location>
</feature>
<dbReference type="PANTHER" id="PTHR12315">
    <property type="entry name" value="BICOID-INTERACTING PROTEIN RELATED"/>
    <property type="match status" value="1"/>
</dbReference>
<evidence type="ECO:0000313" key="11">
    <source>
        <dbReference type="RefSeq" id="XP_017343556.1"/>
    </source>
</evidence>
<protein>
    <recommendedName>
        <fullName evidence="6">RNA methyltransferase</fullName>
        <ecNumber evidence="6">2.1.1.-</ecNumber>
    </recommendedName>
</protein>
<dbReference type="GO" id="GO:0008171">
    <property type="term" value="F:O-methyltransferase activity"/>
    <property type="evidence" value="ECO:0007669"/>
    <property type="project" value="UniProtKB-UniRule"/>
</dbReference>
<feature type="compositionally biased region" description="Polar residues" evidence="7">
    <location>
        <begin position="285"/>
        <end position="300"/>
    </location>
</feature>
<keyword evidence="4 5" id="KW-0949">S-adenosyl-L-methionine</keyword>
<organism evidence="9 12">
    <name type="scientific">Ictalurus punctatus</name>
    <name type="common">Channel catfish</name>
    <name type="synonym">Silurus punctatus</name>
    <dbReference type="NCBI Taxonomy" id="7998"/>
    <lineage>
        <taxon>Eukaryota</taxon>
        <taxon>Metazoa</taxon>
        <taxon>Chordata</taxon>
        <taxon>Craniata</taxon>
        <taxon>Vertebrata</taxon>
        <taxon>Euteleostomi</taxon>
        <taxon>Actinopterygii</taxon>
        <taxon>Neopterygii</taxon>
        <taxon>Teleostei</taxon>
        <taxon>Ostariophysi</taxon>
        <taxon>Siluriformes</taxon>
        <taxon>Ictaluridae</taxon>
        <taxon>Ictalurus</taxon>
    </lineage>
</organism>
<dbReference type="InterPro" id="IPR024160">
    <property type="entry name" value="BIN3_SAM-bd_dom"/>
</dbReference>
<keyword evidence="2 6" id="KW-0489">Methyltransferase</keyword>
<evidence type="ECO:0000259" key="8">
    <source>
        <dbReference type="PROSITE" id="PS51515"/>
    </source>
</evidence>
<feature type="compositionally biased region" description="Basic residues" evidence="7">
    <location>
        <begin position="301"/>
        <end position="310"/>
    </location>
</feature>
<dbReference type="OrthoDB" id="10017101at2759"/>
<dbReference type="KEGG" id="ipu:108276418"/>
<dbReference type="InterPro" id="IPR029063">
    <property type="entry name" value="SAM-dependent_MTases_sf"/>
</dbReference>
<dbReference type="PANTHER" id="PTHR12315:SF0">
    <property type="entry name" value="7SK SNRNA METHYLPHOSPHATE CAPPING ENZYME"/>
    <property type="match status" value="1"/>
</dbReference>
<feature type="region of interest" description="Disordered" evidence="7">
    <location>
        <begin position="275"/>
        <end position="329"/>
    </location>
</feature>
<dbReference type="GO" id="GO:0008173">
    <property type="term" value="F:RNA methyltransferase activity"/>
    <property type="evidence" value="ECO:0007669"/>
    <property type="project" value="UniProtKB-UniRule"/>
</dbReference>
<dbReference type="PROSITE" id="PS51515">
    <property type="entry name" value="BIN3_SAM"/>
    <property type="match status" value="1"/>
</dbReference>
<evidence type="ECO:0000313" key="12">
    <source>
        <dbReference type="RefSeq" id="XP_017343557.1"/>
    </source>
</evidence>
<dbReference type="EC" id="2.1.1.-" evidence="6"/>
<evidence type="ECO:0000256" key="7">
    <source>
        <dbReference type="SAM" id="MobiDB-lite"/>
    </source>
</evidence>
<dbReference type="SUPFAM" id="SSF53335">
    <property type="entry name" value="S-adenosyl-L-methionine-dependent methyltransferases"/>
    <property type="match status" value="1"/>
</dbReference>
<feature type="region of interest" description="Disordered" evidence="7">
    <location>
        <begin position="213"/>
        <end position="235"/>
    </location>
</feature>
<dbReference type="Proteomes" id="UP000221080">
    <property type="component" value="Chromosome 15"/>
</dbReference>
<evidence type="ECO:0000313" key="9">
    <source>
        <dbReference type="Proteomes" id="UP000221080"/>
    </source>
</evidence>
<sequence length="657" mass="73122">MIEMSIEKETALTGDGAAAILSRPPSQNIAGRVKTLSPSSLAPVSIGAPFMANVVLADMPANAALTEEAGHDEEVAEMMQVKGKNKLLQAKNGIQSQTGPQKLGKRRYSMNAGFKHPGFSKRRRRANSECDPVLPSNFLLGGNIFDPLNLNSLLDEDVNRALNAETPKSSPLPSKSREPVEILIPKDITDPLNLSGKGGNANGGVLVSPFKKRRHRNRHHGGSGGHLEPSDTEKAKVAVEEGTLFPAQHLAEELVEASPRPYELNTSINCRDEVVPPILPRRRSSNSVPPAGSSNSTVQASKHRKRRRTVSRSERLSIPPTPTNKQLNLDRGRSQTFHTPIVGGTTGNHLEANHRVSQKNQRKPRREFNYGIYSYYYGYRTPSLNVDPRLAAFRPEWFRGKKVLDIGCNVGHMTLAIAKNWSPSHILGLDIDGGVVHAARQNLRHFLSELQKQEVRQDAGREEKPREVETLRTFPVSFRLCRGPIAAPPLLPPAPGVFPNNVSFMKGNYVPDSDAVVMSQCAEYDVIVCLNVTRWVHLNWGDIGLQRLFRRIYTHLHPGGLFILQPQPWSSYSKRKRLTVNENIHRNYNSIRLRPDQFSSYLTAEVGFTSYELISATRSCPKGLQRPIYLFHKGPASSRKSSTRRGSDTQEEERETM</sequence>
<keyword evidence="9" id="KW-1185">Reference proteome</keyword>
<dbReference type="InterPro" id="IPR039772">
    <property type="entry name" value="Bin3-like"/>
</dbReference>
<feature type="region of interest" description="Disordered" evidence="7">
    <location>
        <begin position="634"/>
        <end position="657"/>
    </location>
</feature>
<reference evidence="9" key="1">
    <citation type="journal article" date="2016" name="Nat. Commun.">
        <title>The channel catfish genome sequence provides insights into the evolution of scale formation in teleosts.</title>
        <authorList>
            <person name="Liu Z."/>
            <person name="Liu S."/>
            <person name="Yao J."/>
            <person name="Bao L."/>
            <person name="Zhang J."/>
            <person name="Li Y."/>
            <person name="Jiang C."/>
            <person name="Sun L."/>
            <person name="Wang R."/>
            <person name="Zhang Y."/>
            <person name="Zhou T."/>
            <person name="Zeng Q."/>
            <person name="Fu Q."/>
            <person name="Gao S."/>
            <person name="Li N."/>
            <person name="Koren S."/>
            <person name="Jiang Y."/>
            <person name="Zimin A."/>
            <person name="Xu P."/>
            <person name="Phillippy A.M."/>
            <person name="Geng X."/>
            <person name="Song L."/>
            <person name="Sun F."/>
            <person name="Li C."/>
            <person name="Wang X."/>
            <person name="Chen A."/>
            <person name="Jin Y."/>
            <person name="Yuan Z."/>
            <person name="Yang Y."/>
            <person name="Tan S."/>
            <person name="Peatman E."/>
            <person name="Lu J."/>
            <person name="Qin Z."/>
            <person name="Dunham R."/>
            <person name="Li Z."/>
            <person name="Sonstegard T."/>
            <person name="Feng J."/>
            <person name="Danzmann R.G."/>
            <person name="Schroeder S."/>
            <person name="Scheffler B."/>
            <person name="Duke M.V."/>
            <person name="Ballard L."/>
            <person name="Kucuktas H."/>
            <person name="Kaltenboeck L."/>
            <person name="Liu H."/>
            <person name="Armbruster J."/>
            <person name="Xie Y."/>
            <person name="Kirby M.L."/>
            <person name="Tian Y."/>
            <person name="Flanagan M.E."/>
            <person name="Mu W."/>
            <person name="Waldbieser G.C."/>
        </authorList>
    </citation>
    <scope>NUCLEOTIDE SEQUENCE [LARGE SCALE GENOMIC DNA]</scope>
    <source>
        <strain evidence="9">SDA103</strain>
    </source>
</reference>